<evidence type="ECO:0000256" key="1">
    <source>
        <dbReference type="ARBA" id="ARBA00004429"/>
    </source>
</evidence>
<dbReference type="InterPro" id="IPR052031">
    <property type="entry name" value="Membrane_Transporter-Flippase"/>
</dbReference>
<evidence type="ECO:0000256" key="3">
    <source>
        <dbReference type="ARBA" id="ARBA00022475"/>
    </source>
</evidence>
<keyword evidence="3" id="KW-1003">Cell membrane</keyword>
<feature type="transmembrane region" description="Helical" evidence="7">
    <location>
        <begin position="168"/>
        <end position="186"/>
    </location>
</feature>
<feature type="transmembrane region" description="Helical" evidence="7">
    <location>
        <begin position="238"/>
        <end position="267"/>
    </location>
</feature>
<evidence type="ECO:0000256" key="6">
    <source>
        <dbReference type="ARBA" id="ARBA00023136"/>
    </source>
</evidence>
<feature type="transmembrane region" description="Helical" evidence="7">
    <location>
        <begin position="136"/>
        <end position="156"/>
    </location>
</feature>
<evidence type="ECO:0000256" key="7">
    <source>
        <dbReference type="SAM" id="Phobius"/>
    </source>
</evidence>
<dbReference type="GO" id="GO:0042910">
    <property type="term" value="F:xenobiotic transmembrane transporter activity"/>
    <property type="evidence" value="ECO:0007669"/>
    <property type="project" value="InterPro"/>
</dbReference>
<feature type="transmembrane region" description="Helical" evidence="7">
    <location>
        <begin position="94"/>
        <end position="116"/>
    </location>
</feature>
<keyword evidence="2" id="KW-0813">Transport</keyword>
<dbReference type="Pfam" id="PF01554">
    <property type="entry name" value="MatE"/>
    <property type="match status" value="2"/>
</dbReference>
<dbReference type="CDD" id="cd13138">
    <property type="entry name" value="MATE_yoeA_like"/>
    <property type="match status" value="1"/>
</dbReference>
<evidence type="ECO:0000313" key="9">
    <source>
        <dbReference type="Proteomes" id="UP000252023"/>
    </source>
</evidence>
<dbReference type="AlphaFoldDB" id="A0A344PLU5"/>
<feature type="transmembrane region" description="Helical" evidence="7">
    <location>
        <begin position="58"/>
        <end position="82"/>
    </location>
</feature>
<dbReference type="InterPro" id="IPR048279">
    <property type="entry name" value="MdtK-like"/>
</dbReference>
<keyword evidence="9" id="KW-1185">Reference proteome</keyword>
<dbReference type="RefSeq" id="WP_114076667.1">
    <property type="nucleotide sequence ID" value="NZ_CP030918.1"/>
</dbReference>
<dbReference type="EMBL" id="CP030918">
    <property type="protein sequence ID" value="AXC50350.1"/>
    <property type="molecule type" value="Genomic_DNA"/>
</dbReference>
<evidence type="ECO:0000256" key="2">
    <source>
        <dbReference type="ARBA" id="ARBA00022448"/>
    </source>
</evidence>
<feature type="transmembrane region" description="Helical" evidence="7">
    <location>
        <begin position="420"/>
        <end position="440"/>
    </location>
</feature>
<dbReference type="GO" id="GO:0015297">
    <property type="term" value="F:antiporter activity"/>
    <property type="evidence" value="ECO:0007669"/>
    <property type="project" value="InterPro"/>
</dbReference>
<proteinExistence type="predicted"/>
<dbReference type="NCBIfam" id="TIGR00797">
    <property type="entry name" value="matE"/>
    <property type="match status" value="1"/>
</dbReference>
<dbReference type="PIRSF" id="PIRSF006603">
    <property type="entry name" value="DinF"/>
    <property type="match status" value="1"/>
</dbReference>
<dbReference type="PANTHER" id="PTHR43549:SF3">
    <property type="entry name" value="MULTIDRUG RESISTANCE PROTEIN YPNP-RELATED"/>
    <property type="match status" value="1"/>
</dbReference>
<dbReference type="PANTHER" id="PTHR43549">
    <property type="entry name" value="MULTIDRUG RESISTANCE PROTEIN YPNP-RELATED"/>
    <property type="match status" value="1"/>
</dbReference>
<dbReference type="InterPro" id="IPR002528">
    <property type="entry name" value="MATE_fam"/>
</dbReference>
<evidence type="ECO:0000256" key="4">
    <source>
        <dbReference type="ARBA" id="ARBA00022692"/>
    </source>
</evidence>
<accession>A0A344PLU5</accession>
<feature type="transmembrane region" description="Helical" evidence="7">
    <location>
        <begin position="361"/>
        <end position="381"/>
    </location>
</feature>
<reference evidence="9" key="1">
    <citation type="submission" date="2018-07" db="EMBL/GenBank/DDBJ databases">
        <title>Genome sequencing of Paracoccus sp. SC2-6.</title>
        <authorList>
            <person name="Heo J."/>
            <person name="Kim S.-J."/>
            <person name="Kwon S.-W."/>
        </authorList>
    </citation>
    <scope>NUCLEOTIDE SEQUENCE [LARGE SCALE GENOMIC DNA]</scope>
    <source>
        <strain evidence="9">SC2-6</strain>
    </source>
</reference>
<evidence type="ECO:0000256" key="5">
    <source>
        <dbReference type="ARBA" id="ARBA00022989"/>
    </source>
</evidence>
<comment type="subcellular location">
    <subcellularLocation>
        <location evidence="1">Cell inner membrane</location>
        <topology evidence="1">Multi-pass membrane protein</topology>
    </subcellularLocation>
</comment>
<keyword evidence="4 7" id="KW-0812">Transmembrane</keyword>
<feature type="transmembrane region" description="Helical" evidence="7">
    <location>
        <begin position="287"/>
        <end position="309"/>
    </location>
</feature>
<keyword evidence="6 7" id="KW-0472">Membrane</keyword>
<feature type="transmembrane region" description="Helical" evidence="7">
    <location>
        <begin position="321"/>
        <end position="341"/>
    </location>
</feature>
<feature type="transmembrane region" description="Helical" evidence="7">
    <location>
        <begin position="388"/>
        <end position="408"/>
    </location>
</feature>
<keyword evidence="5 7" id="KW-1133">Transmembrane helix</keyword>
<dbReference type="OrthoDB" id="9806302at2"/>
<dbReference type="KEGG" id="pars:DRW48_12165"/>
<feature type="transmembrane region" description="Helical" evidence="7">
    <location>
        <begin position="198"/>
        <end position="217"/>
    </location>
</feature>
<evidence type="ECO:0000313" key="8">
    <source>
        <dbReference type="EMBL" id="AXC50350.1"/>
    </source>
</evidence>
<gene>
    <name evidence="8" type="ORF">DRW48_12165</name>
</gene>
<dbReference type="Proteomes" id="UP000252023">
    <property type="component" value="Chromosome"/>
</dbReference>
<name>A0A344PLU5_9RHOB</name>
<dbReference type="GO" id="GO:0005886">
    <property type="term" value="C:plasma membrane"/>
    <property type="evidence" value="ECO:0007669"/>
    <property type="project" value="UniProtKB-SubCell"/>
</dbReference>
<protein>
    <submittedName>
        <fullName evidence="8">MATE family efflux transporter</fullName>
    </submittedName>
</protein>
<organism evidence="8 9">
    <name type="scientific">Paracoccus suum</name>
    <dbReference type="NCBI Taxonomy" id="2259340"/>
    <lineage>
        <taxon>Bacteria</taxon>
        <taxon>Pseudomonadati</taxon>
        <taxon>Pseudomonadota</taxon>
        <taxon>Alphaproteobacteria</taxon>
        <taxon>Rhodobacterales</taxon>
        <taxon>Paracoccaceae</taxon>
        <taxon>Paracoccus</taxon>
    </lineage>
</organism>
<sequence length="451" mass="47202">MSRAPTLDESRPLWRAFLVFLLPLMAQNILQSLSATISSIIVGRTLGTRELAAAATFMPVVFFFIAFLIGITAGASVLIGQAYGAGKLSVVRRIAGTALTVSTLGGLVIAVLGVALTPRILHLLGTPPDILANATAYARASFITMPALFLFILGGALLRGMGDTVRPLLIQIVATAVSAALTYLLVTRTSLGIRGAAFGQGAAQLAAFVALALWLRALDHPLAPSARMLRRLRPDPKLLMTILRVGLPTGVQIVVGSLSGLVIVGLVNAFGSDATAAYGAVGQVQAYVQFPALSIAIAASIFGAQMIGAGQAQRLDSVVRTAMLMNLVLTGGLVVLVTLFSRSVVSLFITEPEVVDLAQRLLHIVTWSALMFGAGTIFSGVMRASGTVLVPMLIGVGCVLLIELPTAITLSGVMGLHGIWWGYVAGFAGLMILQGAYYMLVWRRKTVAALV</sequence>